<organism evidence="2 3">
    <name type="scientific">Hyalella azteca</name>
    <name type="common">Amphipod</name>
    <dbReference type="NCBI Taxonomy" id="294128"/>
    <lineage>
        <taxon>Eukaryota</taxon>
        <taxon>Metazoa</taxon>
        <taxon>Ecdysozoa</taxon>
        <taxon>Arthropoda</taxon>
        <taxon>Crustacea</taxon>
        <taxon>Multicrustacea</taxon>
        <taxon>Malacostraca</taxon>
        <taxon>Eumalacostraca</taxon>
        <taxon>Peracarida</taxon>
        <taxon>Amphipoda</taxon>
        <taxon>Senticaudata</taxon>
        <taxon>Talitrida</taxon>
        <taxon>Talitroidea</taxon>
        <taxon>Hyalellidae</taxon>
        <taxon>Hyalella</taxon>
    </lineage>
</organism>
<proteinExistence type="predicted"/>
<dbReference type="InterPro" id="IPR050111">
    <property type="entry name" value="C-type_lectin/snaclec_domain"/>
</dbReference>
<dbReference type="GeneID" id="125179096"/>
<dbReference type="OrthoDB" id="6154520at2759"/>
<dbReference type="InterPro" id="IPR001304">
    <property type="entry name" value="C-type_lectin-like"/>
</dbReference>
<gene>
    <name evidence="3" type="primary">LOC125179096</name>
</gene>
<dbReference type="Gene3D" id="3.10.100.10">
    <property type="entry name" value="Mannose-Binding Protein A, subunit A"/>
    <property type="match status" value="1"/>
</dbReference>
<evidence type="ECO:0000313" key="2">
    <source>
        <dbReference type="Proteomes" id="UP000694843"/>
    </source>
</evidence>
<dbReference type="RefSeq" id="XP_047740205.1">
    <property type="nucleotide sequence ID" value="XM_047884249.1"/>
</dbReference>
<evidence type="ECO:0000313" key="3">
    <source>
        <dbReference type="RefSeq" id="XP_047740205.1"/>
    </source>
</evidence>
<name>A0A979FVS0_HYAAZ</name>
<dbReference type="CDD" id="cd00037">
    <property type="entry name" value="CLECT"/>
    <property type="match status" value="1"/>
</dbReference>
<dbReference type="SMART" id="SM00034">
    <property type="entry name" value="CLECT"/>
    <property type="match status" value="1"/>
</dbReference>
<dbReference type="AlphaFoldDB" id="A0A979FVS0"/>
<protein>
    <submittedName>
        <fullName evidence="3">C-type lectin domain family 4 member M-like</fullName>
    </submittedName>
</protein>
<reference evidence="3" key="1">
    <citation type="submission" date="2025-08" db="UniProtKB">
        <authorList>
            <consortium name="RefSeq"/>
        </authorList>
    </citation>
    <scope>IDENTIFICATION</scope>
    <source>
        <tissue evidence="3">Whole organism</tissue>
    </source>
</reference>
<accession>A0A979FVS0</accession>
<dbReference type="PANTHER" id="PTHR22803">
    <property type="entry name" value="MANNOSE, PHOSPHOLIPASE, LECTIN RECEPTOR RELATED"/>
    <property type="match status" value="1"/>
</dbReference>
<keyword evidence="2" id="KW-1185">Reference proteome</keyword>
<dbReference type="Pfam" id="PF00059">
    <property type="entry name" value="Lectin_C"/>
    <property type="match status" value="1"/>
</dbReference>
<dbReference type="SUPFAM" id="SSF56436">
    <property type="entry name" value="C-type lectin-like"/>
    <property type="match status" value="1"/>
</dbReference>
<feature type="domain" description="C-type lectin" evidence="1">
    <location>
        <begin position="15"/>
        <end position="138"/>
    </location>
</feature>
<dbReference type="Proteomes" id="UP000694843">
    <property type="component" value="Unplaced"/>
</dbReference>
<evidence type="ECO:0000259" key="1">
    <source>
        <dbReference type="PROSITE" id="PS50041"/>
    </source>
</evidence>
<dbReference type="InterPro" id="IPR016186">
    <property type="entry name" value="C-type_lectin-like/link_sf"/>
</dbReference>
<sequence length="142" mass="16019">MYSTAGICVNTFVLLGTQCIHIIPATYAWHDARTQCGLVGGDLIILDDCEQYQKVSLYLAEQGYQDYWIGGSDRAVEGQWRWVDGSPMAMGLPYWGNAYYGELKPNEPGVENCLELSCVWMYRFSNTLCSNVRRVICEADPI</sequence>
<dbReference type="KEGG" id="hazt:125179096"/>
<dbReference type="PROSITE" id="PS50041">
    <property type="entry name" value="C_TYPE_LECTIN_2"/>
    <property type="match status" value="1"/>
</dbReference>
<dbReference type="InterPro" id="IPR016187">
    <property type="entry name" value="CTDL_fold"/>
</dbReference>